<keyword evidence="2 3" id="KW-0690">Ribosome biogenesis</keyword>
<dbReference type="GO" id="GO:0006412">
    <property type="term" value="P:translation"/>
    <property type="evidence" value="ECO:0007669"/>
    <property type="project" value="TreeGrafter"/>
</dbReference>
<dbReference type="PANTHER" id="PTHR33867">
    <property type="entry name" value="RIBOSOME MATURATION FACTOR RIMP"/>
    <property type="match status" value="1"/>
</dbReference>
<sequence length="155" mass="18121">MIDKNVVKQLVEEWLEGKDYFLTDLTVSPDDRIVVEIDHVEGVWIEDCVDLSRYIEERLNRDEEDYELEVGSAGIGQPFKVHRQYEIHVDSPVVVLTSEGKKLRGILKAVDADHFVLTIKEKVRPEGAKRPQWVDRDLTFRFEDVKYTKYDLDAK</sequence>
<evidence type="ECO:0000259" key="4">
    <source>
        <dbReference type="Pfam" id="PF02576"/>
    </source>
</evidence>
<dbReference type="Gene3D" id="3.30.300.70">
    <property type="entry name" value="RimP-like superfamily, N-terminal"/>
    <property type="match status" value="1"/>
</dbReference>
<dbReference type="HAMAP" id="MF_01077">
    <property type="entry name" value="RimP"/>
    <property type="match status" value="1"/>
</dbReference>
<name>A0A929RXK3_9BACT</name>
<dbReference type="GO" id="GO:0005829">
    <property type="term" value="C:cytosol"/>
    <property type="evidence" value="ECO:0007669"/>
    <property type="project" value="TreeGrafter"/>
</dbReference>
<keyword evidence="1 3" id="KW-0963">Cytoplasm</keyword>
<dbReference type="InterPro" id="IPR003728">
    <property type="entry name" value="Ribosome_maturation_RimP"/>
</dbReference>
<proteinExistence type="inferred from homology"/>
<dbReference type="SUPFAM" id="SSF75420">
    <property type="entry name" value="YhbC-like, N-terminal domain"/>
    <property type="match status" value="1"/>
</dbReference>
<feature type="domain" description="Ribosome maturation factor RimP N-terminal" evidence="4">
    <location>
        <begin position="10"/>
        <end position="75"/>
    </location>
</feature>
<dbReference type="PANTHER" id="PTHR33867:SF1">
    <property type="entry name" value="RIBOSOME MATURATION FACTOR RIMP"/>
    <property type="match status" value="1"/>
</dbReference>
<dbReference type="Proteomes" id="UP000704068">
    <property type="component" value="Unassembled WGS sequence"/>
</dbReference>
<accession>A0A929RXK3</accession>
<evidence type="ECO:0000256" key="1">
    <source>
        <dbReference type="ARBA" id="ARBA00022490"/>
    </source>
</evidence>
<dbReference type="InterPro" id="IPR028989">
    <property type="entry name" value="RimP_N"/>
</dbReference>
<evidence type="ECO:0000256" key="3">
    <source>
        <dbReference type="HAMAP-Rule" id="MF_01077"/>
    </source>
</evidence>
<evidence type="ECO:0000313" key="5">
    <source>
        <dbReference type="EMBL" id="MBF0971150.1"/>
    </source>
</evidence>
<evidence type="ECO:0000313" key="6">
    <source>
        <dbReference type="Proteomes" id="UP000704068"/>
    </source>
</evidence>
<comment type="similarity">
    <text evidence="3">Belongs to the RimP family.</text>
</comment>
<comment type="caution">
    <text evidence="5">The sequence shown here is derived from an EMBL/GenBank/DDBJ whole genome shotgun (WGS) entry which is preliminary data.</text>
</comment>
<organism evidence="5 6">
    <name type="scientific">Alloprevotella tannerae</name>
    <dbReference type="NCBI Taxonomy" id="76122"/>
    <lineage>
        <taxon>Bacteria</taxon>
        <taxon>Pseudomonadati</taxon>
        <taxon>Bacteroidota</taxon>
        <taxon>Bacteroidia</taxon>
        <taxon>Bacteroidales</taxon>
        <taxon>Prevotellaceae</taxon>
        <taxon>Alloprevotella</taxon>
    </lineage>
</organism>
<evidence type="ECO:0000256" key="2">
    <source>
        <dbReference type="ARBA" id="ARBA00022517"/>
    </source>
</evidence>
<comment type="subcellular location">
    <subcellularLocation>
        <location evidence="3">Cytoplasm</location>
    </subcellularLocation>
</comment>
<dbReference type="AlphaFoldDB" id="A0A929RXK3"/>
<dbReference type="InterPro" id="IPR035956">
    <property type="entry name" value="RimP_N_sf"/>
</dbReference>
<comment type="function">
    <text evidence="3">Required for maturation of 30S ribosomal subunits.</text>
</comment>
<dbReference type="RefSeq" id="WP_296088114.1">
    <property type="nucleotide sequence ID" value="NZ_CAUSTY010000001.1"/>
</dbReference>
<reference evidence="5" key="1">
    <citation type="submission" date="2020-04" db="EMBL/GenBank/DDBJ databases">
        <title>Deep metagenomics examines the oral microbiome during advanced dental caries in children, revealing novel taxa and co-occurrences with host molecules.</title>
        <authorList>
            <person name="Baker J.L."/>
            <person name="Morton J.T."/>
            <person name="Dinis M."/>
            <person name="Alvarez R."/>
            <person name="Tran N.C."/>
            <person name="Knight R."/>
            <person name="Edlund A."/>
        </authorList>
    </citation>
    <scope>NUCLEOTIDE SEQUENCE</scope>
    <source>
        <strain evidence="5">JCVI_34_bin.1</strain>
    </source>
</reference>
<dbReference type="Pfam" id="PF02576">
    <property type="entry name" value="RimP_N"/>
    <property type="match status" value="1"/>
</dbReference>
<dbReference type="NCBIfam" id="NF002531">
    <property type="entry name" value="PRK02001.1"/>
    <property type="match status" value="1"/>
</dbReference>
<dbReference type="GO" id="GO:0000028">
    <property type="term" value="P:ribosomal small subunit assembly"/>
    <property type="evidence" value="ECO:0007669"/>
    <property type="project" value="TreeGrafter"/>
</dbReference>
<protein>
    <recommendedName>
        <fullName evidence="3">Ribosome maturation factor RimP</fullName>
    </recommendedName>
</protein>
<gene>
    <name evidence="3 5" type="primary">rimP</name>
    <name evidence="5" type="ORF">HXK21_08990</name>
</gene>
<dbReference type="EMBL" id="JABZGR010000044">
    <property type="protein sequence ID" value="MBF0971150.1"/>
    <property type="molecule type" value="Genomic_DNA"/>
</dbReference>